<dbReference type="GO" id="GO:0008270">
    <property type="term" value="F:zinc ion binding"/>
    <property type="evidence" value="ECO:0007669"/>
    <property type="project" value="UniProtKB-KW"/>
</dbReference>
<keyword evidence="5" id="KW-1185">Reference proteome</keyword>
<dbReference type="InterPro" id="IPR013087">
    <property type="entry name" value="Znf_C2H2_type"/>
</dbReference>
<dbReference type="Gene3D" id="3.30.160.60">
    <property type="entry name" value="Classic Zinc Finger"/>
    <property type="match status" value="1"/>
</dbReference>
<evidence type="ECO:0000259" key="3">
    <source>
        <dbReference type="PROSITE" id="PS50157"/>
    </source>
</evidence>
<comment type="caution">
    <text evidence="4">The sequence shown here is derived from an EMBL/GenBank/DDBJ whole genome shotgun (WGS) entry which is preliminary data.</text>
</comment>
<dbReference type="PROSITE" id="PS50157">
    <property type="entry name" value="ZINC_FINGER_C2H2_2"/>
    <property type="match status" value="1"/>
</dbReference>
<protein>
    <recommendedName>
        <fullName evidence="3">C2H2-type domain-containing protein</fullName>
    </recommendedName>
</protein>
<evidence type="ECO:0000256" key="2">
    <source>
        <dbReference type="SAM" id="MobiDB-lite"/>
    </source>
</evidence>
<evidence type="ECO:0000313" key="5">
    <source>
        <dbReference type="Proteomes" id="UP001497623"/>
    </source>
</evidence>
<feature type="domain" description="C2H2-type" evidence="3">
    <location>
        <begin position="413"/>
        <end position="443"/>
    </location>
</feature>
<evidence type="ECO:0000313" key="4">
    <source>
        <dbReference type="EMBL" id="CAL4100504.1"/>
    </source>
</evidence>
<accession>A0AAV2QXD8</accession>
<proteinExistence type="predicted"/>
<gene>
    <name evidence="4" type="ORF">MNOR_LOCUS16815</name>
</gene>
<sequence length="584" mass="68176">MPKKNYTTKPDMKREDHSRSLSANELKKNTSVRELARLLQDFPEYGLTLTNEGWEELLTMHNTLDKLLPFQKDMVLIITRRLVQLEKHLQKRGKPSNNTTVKSKLASFTCKPKTLLETSPRTSLPTSAVSREISPSTRRPPHLGLWNYDALRRQLKSSSLDLLRKNYKNCLYTISSYVKTISPRRKYPSLALEGIRGPGQTKEKSKNLKTKFRIYYYLIFKSSTNAKVYTRKYLVWSARKWKISQLRSLINPGLHVDEVINKSKLQRVNSWVMPKYVMTFDLGLYNCDKKFREEFHLVIHSIMHTGNTLSVLSGRFRNYDLFIYFCQGGNNSQTISAQNNNIKSLFILLYAKNESDTNSTGHPVYRGAFGGPWNLLRQWIFVYLRLYNCDKNHLHRSHIMSAIAKMLLRQWIFVCLRLHNCDKKFREEFHLVIHSIMHSGEKSFPCSYCNEGTFISFCKMHKDIKFLLIKGQQKQQQENQYLGNHFFRYLGFQHILLIKARSVPVVVHLMKGLQKYFQTEICTDSENGSNAFNCPENQTNNMGQIFVDSENDFPNTIPHTTLLGSCIKSNVNWKTLPLRRQLLK</sequence>
<dbReference type="AlphaFoldDB" id="A0AAV2QXD8"/>
<keyword evidence="1" id="KW-0862">Zinc</keyword>
<keyword evidence="1" id="KW-0863">Zinc-finger</keyword>
<organism evidence="4 5">
    <name type="scientific">Meganyctiphanes norvegica</name>
    <name type="common">Northern krill</name>
    <name type="synonym">Thysanopoda norvegica</name>
    <dbReference type="NCBI Taxonomy" id="48144"/>
    <lineage>
        <taxon>Eukaryota</taxon>
        <taxon>Metazoa</taxon>
        <taxon>Ecdysozoa</taxon>
        <taxon>Arthropoda</taxon>
        <taxon>Crustacea</taxon>
        <taxon>Multicrustacea</taxon>
        <taxon>Malacostraca</taxon>
        <taxon>Eumalacostraca</taxon>
        <taxon>Eucarida</taxon>
        <taxon>Euphausiacea</taxon>
        <taxon>Euphausiidae</taxon>
        <taxon>Meganyctiphanes</taxon>
    </lineage>
</organism>
<dbReference type="InterPro" id="IPR036236">
    <property type="entry name" value="Znf_C2H2_sf"/>
</dbReference>
<dbReference type="EMBL" id="CAXKWB010011230">
    <property type="protein sequence ID" value="CAL4100504.1"/>
    <property type="molecule type" value="Genomic_DNA"/>
</dbReference>
<dbReference type="Proteomes" id="UP001497623">
    <property type="component" value="Unassembled WGS sequence"/>
</dbReference>
<dbReference type="SUPFAM" id="SSF57667">
    <property type="entry name" value="beta-beta-alpha zinc fingers"/>
    <property type="match status" value="1"/>
</dbReference>
<feature type="non-terminal residue" evidence="4">
    <location>
        <position position="584"/>
    </location>
</feature>
<feature type="region of interest" description="Disordered" evidence="2">
    <location>
        <begin position="1"/>
        <end position="25"/>
    </location>
</feature>
<name>A0AAV2QXD8_MEGNR</name>
<feature type="compositionally biased region" description="Basic and acidic residues" evidence="2">
    <location>
        <begin position="10"/>
        <end position="19"/>
    </location>
</feature>
<reference evidence="4 5" key="1">
    <citation type="submission" date="2024-05" db="EMBL/GenBank/DDBJ databases">
        <authorList>
            <person name="Wallberg A."/>
        </authorList>
    </citation>
    <scope>NUCLEOTIDE SEQUENCE [LARGE SCALE GENOMIC DNA]</scope>
</reference>
<evidence type="ECO:0000256" key="1">
    <source>
        <dbReference type="PROSITE-ProRule" id="PRU00042"/>
    </source>
</evidence>
<keyword evidence="1" id="KW-0479">Metal-binding</keyword>